<accession>A0A9N9AG29</accession>
<comment type="caution">
    <text evidence="2">The sequence shown here is derived from an EMBL/GenBank/DDBJ whole genome shotgun (WGS) entry which is preliminary data.</text>
</comment>
<sequence>MGGYFSKNFQDKIGMKKKSSSSKRQINCQTFLVKNKISRNETKNENEGIKKFCQDIENEDVDRTHLIHFYFGVVWNSNFKSPIEKILQNGALILDVGCGPGTFCTDLATTYTRSNFVGLDWNPIFPTHIKPPNVSFYKHNLFEGIPFAEKKFDFIHIRFMKHCFNEIDWEQKIMPELFRVLKPGGWIEFMEFNKYIYNIGTTTSLVLEKFLEKNNFNYFHISRQKFQDIIQIYESQLASITIEEKINTWYPVQSLSTFDLGMLTALC</sequence>
<feature type="domain" description="Methyltransferase" evidence="1">
    <location>
        <begin position="93"/>
        <end position="185"/>
    </location>
</feature>
<dbReference type="InterPro" id="IPR029063">
    <property type="entry name" value="SAM-dependent_MTases_sf"/>
</dbReference>
<dbReference type="OrthoDB" id="184880at2759"/>
<organism evidence="2 3">
    <name type="scientific">Diversispora eburnea</name>
    <dbReference type="NCBI Taxonomy" id="1213867"/>
    <lineage>
        <taxon>Eukaryota</taxon>
        <taxon>Fungi</taxon>
        <taxon>Fungi incertae sedis</taxon>
        <taxon>Mucoromycota</taxon>
        <taxon>Glomeromycotina</taxon>
        <taxon>Glomeromycetes</taxon>
        <taxon>Diversisporales</taxon>
        <taxon>Diversisporaceae</taxon>
        <taxon>Diversispora</taxon>
    </lineage>
</organism>
<evidence type="ECO:0000313" key="3">
    <source>
        <dbReference type="Proteomes" id="UP000789706"/>
    </source>
</evidence>
<dbReference type="CDD" id="cd02440">
    <property type="entry name" value="AdoMet_MTases"/>
    <property type="match status" value="1"/>
</dbReference>
<dbReference type="GO" id="GO:0008168">
    <property type="term" value="F:methyltransferase activity"/>
    <property type="evidence" value="ECO:0007669"/>
    <property type="project" value="TreeGrafter"/>
</dbReference>
<dbReference type="InterPro" id="IPR041698">
    <property type="entry name" value="Methyltransf_25"/>
</dbReference>
<evidence type="ECO:0000259" key="1">
    <source>
        <dbReference type="Pfam" id="PF13649"/>
    </source>
</evidence>
<dbReference type="Gene3D" id="3.40.50.150">
    <property type="entry name" value="Vaccinia Virus protein VP39"/>
    <property type="match status" value="1"/>
</dbReference>
<dbReference type="PANTHER" id="PTHR43591:SF24">
    <property type="entry name" value="2-METHOXY-6-POLYPRENYL-1,4-BENZOQUINOL METHYLASE, MITOCHONDRIAL"/>
    <property type="match status" value="1"/>
</dbReference>
<name>A0A9N9AG29_9GLOM</name>
<evidence type="ECO:0000313" key="2">
    <source>
        <dbReference type="EMBL" id="CAG8529560.1"/>
    </source>
</evidence>
<dbReference type="PANTHER" id="PTHR43591">
    <property type="entry name" value="METHYLTRANSFERASE"/>
    <property type="match status" value="1"/>
</dbReference>
<reference evidence="2" key="1">
    <citation type="submission" date="2021-06" db="EMBL/GenBank/DDBJ databases">
        <authorList>
            <person name="Kallberg Y."/>
            <person name="Tangrot J."/>
            <person name="Rosling A."/>
        </authorList>
    </citation>
    <scope>NUCLEOTIDE SEQUENCE</scope>
    <source>
        <strain evidence="2">AZ414A</strain>
    </source>
</reference>
<dbReference type="Proteomes" id="UP000789706">
    <property type="component" value="Unassembled WGS sequence"/>
</dbReference>
<dbReference type="SUPFAM" id="SSF53335">
    <property type="entry name" value="S-adenosyl-L-methionine-dependent methyltransferases"/>
    <property type="match status" value="1"/>
</dbReference>
<dbReference type="EMBL" id="CAJVPK010000589">
    <property type="protein sequence ID" value="CAG8529560.1"/>
    <property type="molecule type" value="Genomic_DNA"/>
</dbReference>
<keyword evidence="3" id="KW-1185">Reference proteome</keyword>
<dbReference type="Pfam" id="PF13649">
    <property type="entry name" value="Methyltransf_25"/>
    <property type="match status" value="1"/>
</dbReference>
<proteinExistence type="predicted"/>
<dbReference type="AlphaFoldDB" id="A0A9N9AG29"/>
<protein>
    <submittedName>
        <fullName evidence="2">4856_t:CDS:1</fullName>
    </submittedName>
</protein>
<gene>
    <name evidence="2" type="ORF">DEBURN_LOCUS6070</name>
</gene>